<dbReference type="AlphaFoldDB" id="A0A6B3SG30"/>
<evidence type="ECO:0000259" key="3">
    <source>
        <dbReference type="Pfam" id="PF13473"/>
    </source>
</evidence>
<dbReference type="RefSeq" id="WP_163959813.1">
    <property type="nucleotide sequence ID" value="NZ_JAAIVB010000003.1"/>
</dbReference>
<evidence type="ECO:0000313" key="4">
    <source>
        <dbReference type="EMBL" id="NEX59560.1"/>
    </source>
</evidence>
<dbReference type="Gene3D" id="2.60.40.420">
    <property type="entry name" value="Cupredoxins - blue copper proteins"/>
    <property type="match status" value="1"/>
</dbReference>
<reference evidence="4 5" key="1">
    <citation type="submission" date="2020-02" db="EMBL/GenBank/DDBJ databases">
        <authorList>
            <person name="Kim M.K."/>
        </authorList>
    </citation>
    <scope>NUCLEOTIDE SEQUENCE [LARGE SCALE GENOMIC DNA]</scope>
    <source>
        <strain evidence="4 5">17J57-3</strain>
    </source>
</reference>
<gene>
    <name evidence="4" type="ORF">G3574_00575</name>
</gene>
<dbReference type="SUPFAM" id="SSF49503">
    <property type="entry name" value="Cupredoxins"/>
    <property type="match status" value="1"/>
</dbReference>
<keyword evidence="5" id="KW-1185">Reference proteome</keyword>
<comment type="caution">
    <text evidence="4">The sequence shown here is derived from an EMBL/GenBank/DDBJ whole genome shotgun (WGS) entry which is preliminary data.</text>
</comment>
<dbReference type="GO" id="GO:0042597">
    <property type="term" value="C:periplasmic space"/>
    <property type="evidence" value="ECO:0007669"/>
    <property type="project" value="UniProtKB-SubCell"/>
</dbReference>
<accession>A0A6B3SG30</accession>
<evidence type="ECO:0000256" key="1">
    <source>
        <dbReference type="ARBA" id="ARBA00004418"/>
    </source>
</evidence>
<feature type="chain" id="PRO_5025682735" evidence="2">
    <location>
        <begin position="30"/>
        <end position="117"/>
    </location>
</feature>
<dbReference type="Proteomes" id="UP000482155">
    <property type="component" value="Unassembled WGS sequence"/>
</dbReference>
<dbReference type="InterPro" id="IPR028096">
    <property type="entry name" value="EfeO_Cupredoxin"/>
</dbReference>
<evidence type="ECO:0000256" key="2">
    <source>
        <dbReference type="SAM" id="SignalP"/>
    </source>
</evidence>
<feature type="domain" description="EfeO-type cupredoxin-like" evidence="3">
    <location>
        <begin position="15"/>
        <end position="116"/>
    </location>
</feature>
<keyword evidence="2" id="KW-0732">Signal</keyword>
<dbReference type="EMBL" id="JAAIVB010000003">
    <property type="protein sequence ID" value="NEX59560.1"/>
    <property type="molecule type" value="Genomic_DNA"/>
</dbReference>
<organism evidence="4 5">
    <name type="scientific">Noviherbaspirillum galbum</name>
    <dbReference type="NCBI Taxonomy" id="2709383"/>
    <lineage>
        <taxon>Bacteria</taxon>
        <taxon>Pseudomonadati</taxon>
        <taxon>Pseudomonadota</taxon>
        <taxon>Betaproteobacteria</taxon>
        <taxon>Burkholderiales</taxon>
        <taxon>Oxalobacteraceae</taxon>
        <taxon>Noviherbaspirillum</taxon>
    </lineage>
</organism>
<dbReference type="InterPro" id="IPR008972">
    <property type="entry name" value="Cupredoxin"/>
</dbReference>
<proteinExistence type="predicted"/>
<name>A0A6B3SG30_9BURK</name>
<evidence type="ECO:0000313" key="5">
    <source>
        <dbReference type="Proteomes" id="UP000482155"/>
    </source>
</evidence>
<protein>
    <submittedName>
        <fullName evidence="4">Cupredoxin domain-containing protein</fullName>
    </submittedName>
</protein>
<dbReference type="Pfam" id="PF13473">
    <property type="entry name" value="Cupredoxin_1"/>
    <property type="match status" value="1"/>
</dbReference>
<comment type="subcellular location">
    <subcellularLocation>
        <location evidence="1">Periplasm</location>
    </subcellularLocation>
</comment>
<sequence>MHPQKHRLHAFLPVLAASIALCIAPGASAADAEARITIQEHKFVPAELKVPAGQRVKLLVLNKDDTPEEFESSTLAVEKVIPGGARATIFIGPLKPGRYPFMGEFHQSTAQGAVVAE</sequence>
<feature type="signal peptide" evidence="2">
    <location>
        <begin position="1"/>
        <end position="29"/>
    </location>
</feature>